<keyword evidence="2" id="KW-1185">Reference proteome</keyword>
<comment type="caution">
    <text evidence="1">The sequence shown here is derived from an EMBL/GenBank/DDBJ whole genome shotgun (WGS) entry which is preliminary data.</text>
</comment>
<name>A0ABP8EF40_9MICO</name>
<proteinExistence type="predicted"/>
<reference evidence="2" key="1">
    <citation type="journal article" date="2019" name="Int. J. Syst. Evol. Microbiol.">
        <title>The Global Catalogue of Microorganisms (GCM) 10K type strain sequencing project: providing services to taxonomists for standard genome sequencing and annotation.</title>
        <authorList>
            <consortium name="The Broad Institute Genomics Platform"/>
            <consortium name="The Broad Institute Genome Sequencing Center for Infectious Disease"/>
            <person name="Wu L."/>
            <person name="Ma J."/>
        </authorList>
    </citation>
    <scope>NUCLEOTIDE SEQUENCE [LARGE SCALE GENOMIC DNA]</scope>
    <source>
        <strain evidence="2">JCM 17458</strain>
    </source>
</reference>
<dbReference type="Proteomes" id="UP001501586">
    <property type="component" value="Unassembled WGS sequence"/>
</dbReference>
<dbReference type="EMBL" id="BAABAZ010000003">
    <property type="protein sequence ID" value="GAA4282582.1"/>
    <property type="molecule type" value="Genomic_DNA"/>
</dbReference>
<evidence type="ECO:0000313" key="1">
    <source>
        <dbReference type="EMBL" id="GAA4282582.1"/>
    </source>
</evidence>
<evidence type="ECO:0000313" key="2">
    <source>
        <dbReference type="Proteomes" id="UP001501586"/>
    </source>
</evidence>
<gene>
    <name evidence="1" type="ORF">GCM10022261_01130</name>
</gene>
<accession>A0ABP8EF40</accession>
<organism evidence="1 2">
    <name type="scientific">Brevibacterium daeguense</name>
    <dbReference type="NCBI Taxonomy" id="909936"/>
    <lineage>
        <taxon>Bacteria</taxon>
        <taxon>Bacillati</taxon>
        <taxon>Actinomycetota</taxon>
        <taxon>Actinomycetes</taxon>
        <taxon>Micrococcales</taxon>
        <taxon>Brevibacteriaceae</taxon>
        <taxon>Brevibacterium</taxon>
    </lineage>
</organism>
<protein>
    <submittedName>
        <fullName evidence="1">Uncharacterized protein</fullName>
    </submittedName>
</protein>
<sequence length="73" mass="8135">MSPDALRHAIALGFADGFRVLVDSSDQRLALRLLSLSQRHEARLHWAEWRERGVALGLAFGRVEIEVIAIAEA</sequence>